<keyword evidence="3 6" id="KW-0547">Nucleotide-binding</keyword>
<dbReference type="PANTHER" id="PTHR32182:SF0">
    <property type="entry name" value="DNA REPLICATION AND REPAIR PROTEIN RECF"/>
    <property type="match status" value="1"/>
</dbReference>
<dbReference type="Gene3D" id="1.20.1050.90">
    <property type="entry name" value="RecF/RecN/SMC, N-terminal domain"/>
    <property type="match status" value="1"/>
</dbReference>
<reference evidence="9" key="1">
    <citation type="submission" date="2017-09" db="EMBL/GenBank/DDBJ databases">
        <title>Depth-based differentiation of microbial function through sediment-hosted aquifers and enrichment of novel symbionts in the deep terrestrial subsurface.</title>
        <authorList>
            <person name="Probst A.J."/>
            <person name="Ladd B."/>
            <person name="Jarett J.K."/>
            <person name="Geller-Mcgrath D.E."/>
            <person name="Sieber C.M.K."/>
            <person name="Emerson J.B."/>
            <person name="Anantharaman K."/>
            <person name="Thomas B.C."/>
            <person name="Malmstrom R."/>
            <person name="Stieglmeier M."/>
            <person name="Klingl A."/>
            <person name="Woyke T."/>
            <person name="Ryan C.M."/>
            <person name="Banfield J.F."/>
        </authorList>
    </citation>
    <scope>NUCLEOTIDE SEQUENCE [LARGE SCALE GENOMIC DNA]</scope>
</reference>
<comment type="subcellular location">
    <subcellularLocation>
        <location evidence="6">Cytoplasm</location>
    </subcellularLocation>
</comment>
<dbReference type="InterPro" id="IPR003395">
    <property type="entry name" value="RecF/RecN/SMC_N"/>
</dbReference>
<dbReference type="GO" id="GO:0006302">
    <property type="term" value="P:double-strand break repair"/>
    <property type="evidence" value="ECO:0007669"/>
    <property type="project" value="TreeGrafter"/>
</dbReference>
<feature type="binding site" evidence="6">
    <location>
        <begin position="30"/>
        <end position="37"/>
    </location>
    <ligand>
        <name>ATP</name>
        <dbReference type="ChEBI" id="CHEBI:30616"/>
    </ligand>
</feature>
<dbReference type="PANTHER" id="PTHR32182">
    <property type="entry name" value="DNA REPLICATION AND REPAIR PROTEIN RECF"/>
    <property type="match status" value="1"/>
</dbReference>
<dbReference type="Gene3D" id="3.40.50.300">
    <property type="entry name" value="P-loop containing nucleotide triphosphate hydrolases"/>
    <property type="match status" value="1"/>
</dbReference>
<evidence type="ECO:0000256" key="4">
    <source>
        <dbReference type="ARBA" id="ARBA00022840"/>
    </source>
</evidence>
<dbReference type="InterPro" id="IPR027417">
    <property type="entry name" value="P-loop_NTPase"/>
</dbReference>
<keyword evidence="2 6" id="KW-0235">DNA replication</keyword>
<dbReference type="GO" id="GO:0005524">
    <property type="term" value="F:ATP binding"/>
    <property type="evidence" value="ECO:0007669"/>
    <property type="project" value="UniProtKB-UniRule"/>
</dbReference>
<dbReference type="Proteomes" id="UP000228503">
    <property type="component" value="Unassembled WGS sequence"/>
</dbReference>
<dbReference type="GO" id="GO:0003697">
    <property type="term" value="F:single-stranded DNA binding"/>
    <property type="evidence" value="ECO:0007669"/>
    <property type="project" value="UniProtKB-UniRule"/>
</dbReference>
<dbReference type="GO" id="GO:0000731">
    <property type="term" value="P:DNA synthesis involved in DNA repair"/>
    <property type="evidence" value="ECO:0007669"/>
    <property type="project" value="TreeGrafter"/>
</dbReference>
<keyword evidence="6" id="KW-0234">DNA repair</keyword>
<organism evidence="8 9">
    <name type="scientific">Candidatus Roizmanbacteria bacterium CG_4_10_14_0_2_um_filter_39_13</name>
    <dbReference type="NCBI Taxonomy" id="1974825"/>
    <lineage>
        <taxon>Bacteria</taxon>
        <taxon>Candidatus Roizmaniibacteriota</taxon>
    </lineage>
</organism>
<dbReference type="GO" id="GO:0005737">
    <property type="term" value="C:cytoplasm"/>
    <property type="evidence" value="ECO:0007669"/>
    <property type="project" value="UniProtKB-SubCell"/>
</dbReference>
<dbReference type="Pfam" id="PF02463">
    <property type="entry name" value="SMC_N"/>
    <property type="match status" value="1"/>
</dbReference>
<name>A0A2M7TXP3_9BACT</name>
<sequence>MVLSKLQITNFRNFSSSSFEFSPNLTLIIGENARGKTSLLEAVYASVYGTGFRESREIELILWDQDDCIVDGQFIDGDVKQRFQVQLLKTGETRVQKKFYVNKTIKSALQYRKNQMQAVLFAPEQIRIITGSPSRKRRYFDTVISSVDHAYKKSLRSYENALRRRNKVLEVYQNESDALRELSYWNALVVEHGMELTKKRASYIQFLNDHPHVEGKEFRIEYHPNNISMLVLSDVLSKELRFRRTLVGPQKDDFEIFLKGKQHNNVSLYGSRSEQRMAVFWLKLNELKLFEKDSKEKPLLLLDDIFSELDDHNRELVMKMIKDHQTIATTTEEDIQKIVQIPEVIIEL</sequence>
<keyword evidence="4 6" id="KW-0067">ATP-binding</keyword>
<evidence type="ECO:0000259" key="7">
    <source>
        <dbReference type="Pfam" id="PF02463"/>
    </source>
</evidence>
<keyword evidence="5 6" id="KW-0238">DNA-binding</keyword>
<dbReference type="InterPro" id="IPR042174">
    <property type="entry name" value="RecF_2"/>
</dbReference>
<dbReference type="AlphaFoldDB" id="A0A2M7TXP3"/>
<evidence type="ECO:0000256" key="1">
    <source>
        <dbReference type="ARBA" id="ARBA00022490"/>
    </source>
</evidence>
<dbReference type="SUPFAM" id="SSF52540">
    <property type="entry name" value="P-loop containing nucleoside triphosphate hydrolases"/>
    <property type="match status" value="1"/>
</dbReference>
<keyword evidence="1 6" id="KW-0963">Cytoplasm</keyword>
<keyword evidence="6" id="KW-0227">DNA damage</keyword>
<evidence type="ECO:0000256" key="2">
    <source>
        <dbReference type="ARBA" id="ARBA00022705"/>
    </source>
</evidence>
<evidence type="ECO:0000256" key="3">
    <source>
        <dbReference type="ARBA" id="ARBA00022741"/>
    </source>
</evidence>
<feature type="domain" description="RecF/RecN/SMC N-terminal" evidence="7">
    <location>
        <begin position="3"/>
        <end position="330"/>
    </location>
</feature>
<dbReference type="GO" id="GO:0009432">
    <property type="term" value="P:SOS response"/>
    <property type="evidence" value="ECO:0007669"/>
    <property type="project" value="UniProtKB-UniRule"/>
</dbReference>
<dbReference type="EMBL" id="PFOB01000050">
    <property type="protein sequence ID" value="PIZ62591.1"/>
    <property type="molecule type" value="Genomic_DNA"/>
</dbReference>
<evidence type="ECO:0000313" key="8">
    <source>
        <dbReference type="EMBL" id="PIZ62591.1"/>
    </source>
</evidence>
<dbReference type="GO" id="GO:0006260">
    <property type="term" value="P:DNA replication"/>
    <property type="evidence" value="ECO:0007669"/>
    <property type="project" value="UniProtKB-UniRule"/>
</dbReference>
<protein>
    <recommendedName>
        <fullName evidence="6">DNA replication and repair protein RecF</fullName>
    </recommendedName>
</protein>
<comment type="similarity">
    <text evidence="6">Belongs to the RecF family.</text>
</comment>
<dbReference type="HAMAP" id="MF_00365">
    <property type="entry name" value="RecF"/>
    <property type="match status" value="1"/>
</dbReference>
<accession>A0A2M7TXP3</accession>
<comment type="caution">
    <text evidence="8">The sequence shown here is derived from an EMBL/GenBank/DDBJ whole genome shotgun (WGS) entry which is preliminary data.</text>
</comment>
<evidence type="ECO:0000256" key="5">
    <source>
        <dbReference type="ARBA" id="ARBA00023125"/>
    </source>
</evidence>
<proteinExistence type="inferred from homology"/>
<keyword evidence="6" id="KW-0742">SOS response</keyword>
<dbReference type="NCBIfam" id="TIGR00611">
    <property type="entry name" value="recf"/>
    <property type="match status" value="1"/>
</dbReference>
<dbReference type="InterPro" id="IPR001238">
    <property type="entry name" value="DNA-binding_RecF"/>
</dbReference>
<comment type="function">
    <text evidence="6">The RecF protein is involved in DNA metabolism; it is required for DNA replication and normal SOS inducibility. RecF binds preferentially to single-stranded, linear DNA. It also seems to bind ATP.</text>
</comment>
<evidence type="ECO:0000256" key="6">
    <source>
        <dbReference type="HAMAP-Rule" id="MF_00365"/>
    </source>
</evidence>
<gene>
    <name evidence="6" type="primary">recF</name>
    <name evidence="8" type="ORF">COY16_03900</name>
</gene>
<evidence type="ECO:0000313" key="9">
    <source>
        <dbReference type="Proteomes" id="UP000228503"/>
    </source>
</evidence>